<feature type="domain" description="Peptidase S1" evidence="7">
    <location>
        <begin position="18"/>
        <end position="80"/>
    </location>
</feature>
<keyword evidence="4" id="KW-0378">Hydrolase</keyword>
<comment type="caution">
    <text evidence="8">The sequence shown here is derived from an EMBL/GenBank/DDBJ whole genome shotgun (WGS) entry which is preliminary data.</text>
</comment>
<evidence type="ECO:0000313" key="9">
    <source>
        <dbReference type="Proteomes" id="UP000481153"/>
    </source>
</evidence>
<reference evidence="8 9" key="1">
    <citation type="submission" date="2019-07" db="EMBL/GenBank/DDBJ databases">
        <title>Genomics analysis of Aphanomyces spp. identifies a new class of oomycete effector associated with host adaptation.</title>
        <authorList>
            <person name="Gaulin E."/>
        </authorList>
    </citation>
    <scope>NUCLEOTIDE SEQUENCE [LARGE SCALE GENOMIC DNA]</scope>
    <source>
        <strain evidence="8 9">ATCC 201684</strain>
    </source>
</reference>
<dbReference type="AlphaFoldDB" id="A0A6G0WAB4"/>
<dbReference type="InterPro" id="IPR001254">
    <property type="entry name" value="Trypsin_dom"/>
</dbReference>
<accession>A0A6G0WAB4</accession>
<evidence type="ECO:0000256" key="1">
    <source>
        <dbReference type="ARBA" id="ARBA00004613"/>
    </source>
</evidence>
<dbReference type="Gene3D" id="2.40.10.10">
    <property type="entry name" value="Trypsin-like serine proteases"/>
    <property type="match status" value="1"/>
</dbReference>
<dbReference type="PANTHER" id="PTHR24264">
    <property type="entry name" value="TRYPSIN-RELATED"/>
    <property type="match status" value="1"/>
</dbReference>
<gene>
    <name evidence="8" type="ORF">Ae201684_017186</name>
</gene>
<feature type="compositionally biased region" description="Low complexity" evidence="6">
    <location>
        <begin position="109"/>
        <end position="147"/>
    </location>
</feature>
<organism evidence="8 9">
    <name type="scientific">Aphanomyces euteiches</name>
    <dbReference type="NCBI Taxonomy" id="100861"/>
    <lineage>
        <taxon>Eukaryota</taxon>
        <taxon>Sar</taxon>
        <taxon>Stramenopiles</taxon>
        <taxon>Oomycota</taxon>
        <taxon>Saprolegniomycetes</taxon>
        <taxon>Saprolegniales</taxon>
        <taxon>Verrucalvaceae</taxon>
        <taxon>Aphanomyces</taxon>
    </lineage>
</organism>
<keyword evidence="5" id="KW-0843">Virulence</keyword>
<dbReference type="Proteomes" id="UP000481153">
    <property type="component" value="Unassembled WGS sequence"/>
</dbReference>
<comment type="subcellular location">
    <subcellularLocation>
        <location evidence="1">Secreted</location>
    </subcellularLocation>
</comment>
<dbReference type="GO" id="GO:0004252">
    <property type="term" value="F:serine-type endopeptidase activity"/>
    <property type="evidence" value="ECO:0007669"/>
    <property type="project" value="InterPro"/>
</dbReference>
<dbReference type="EMBL" id="VJMJ01000285">
    <property type="protein sequence ID" value="KAF0724078.1"/>
    <property type="molecule type" value="Genomic_DNA"/>
</dbReference>
<sequence>MRWKKPIRVVVVWLHDGLCWWQGRRRLVQGDSGGPLTVEQDGSEKLIGVVSWGLGCAEADKPGVYGRISAARDVIEPYLSGSPSPTPSTTAPVTTKLTIAPLKSPVTFKPTTAPSTSPVTSKSTTKPTPSPSTTKPKPTKPTTTPPSAGCGSCFYPDADYCISSFSKEIVLEKGERRLTLTLKSIYLLGRTSSQPVNG</sequence>
<keyword evidence="3" id="KW-0645">Protease</keyword>
<evidence type="ECO:0000256" key="5">
    <source>
        <dbReference type="ARBA" id="ARBA00023026"/>
    </source>
</evidence>
<proteinExistence type="predicted"/>
<dbReference type="InterPro" id="IPR043504">
    <property type="entry name" value="Peptidase_S1_PA_chymotrypsin"/>
</dbReference>
<name>A0A6G0WAB4_9STRA</name>
<evidence type="ECO:0000256" key="6">
    <source>
        <dbReference type="SAM" id="MobiDB-lite"/>
    </source>
</evidence>
<evidence type="ECO:0000256" key="2">
    <source>
        <dbReference type="ARBA" id="ARBA00022525"/>
    </source>
</evidence>
<dbReference type="GO" id="GO:0005615">
    <property type="term" value="C:extracellular space"/>
    <property type="evidence" value="ECO:0007669"/>
    <property type="project" value="TreeGrafter"/>
</dbReference>
<evidence type="ECO:0000313" key="8">
    <source>
        <dbReference type="EMBL" id="KAF0724078.1"/>
    </source>
</evidence>
<keyword evidence="2" id="KW-0964">Secreted</keyword>
<evidence type="ECO:0000259" key="7">
    <source>
        <dbReference type="PROSITE" id="PS50240"/>
    </source>
</evidence>
<dbReference type="InterPro" id="IPR050127">
    <property type="entry name" value="Serine_Proteases_S1"/>
</dbReference>
<feature type="region of interest" description="Disordered" evidence="6">
    <location>
        <begin position="105"/>
        <end position="148"/>
    </location>
</feature>
<dbReference type="Pfam" id="PF00089">
    <property type="entry name" value="Trypsin"/>
    <property type="match status" value="1"/>
</dbReference>
<dbReference type="InterPro" id="IPR009003">
    <property type="entry name" value="Peptidase_S1_PA"/>
</dbReference>
<dbReference type="SUPFAM" id="SSF50494">
    <property type="entry name" value="Trypsin-like serine proteases"/>
    <property type="match status" value="1"/>
</dbReference>
<protein>
    <recommendedName>
        <fullName evidence="7">Peptidase S1 domain-containing protein</fullName>
    </recommendedName>
</protein>
<keyword evidence="9" id="KW-1185">Reference proteome</keyword>
<dbReference type="PROSITE" id="PS50240">
    <property type="entry name" value="TRYPSIN_DOM"/>
    <property type="match status" value="1"/>
</dbReference>
<dbReference type="PANTHER" id="PTHR24264:SF65">
    <property type="entry name" value="SRCR DOMAIN-CONTAINING PROTEIN"/>
    <property type="match status" value="1"/>
</dbReference>
<evidence type="ECO:0000256" key="4">
    <source>
        <dbReference type="ARBA" id="ARBA00022801"/>
    </source>
</evidence>
<evidence type="ECO:0000256" key="3">
    <source>
        <dbReference type="ARBA" id="ARBA00022670"/>
    </source>
</evidence>
<dbReference type="GO" id="GO:0006508">
    <property type="term" value="P:proteolysis"/>
    <property type="evidence" value="ECO:0007669"/>
    <property type="project" value="UniProtKB-KW"/>
</dbReference>
<dbReference type="VEuPathDB" id="FungiDB:AeMF1_004698"/>